<dbReference type="OrthoDB" id="5845843at2759"/>
<feature type="transmembrane region" description="Helical" evidence="1">
    <location>
        <begin position="148"/>
        <end position="173"/>
    </location>
</feature>
<evidence type="ECO:0000256" key="1">
    <source>
        <dbReference type="SAM" id="Phobius"/>
    </source>
</evidence>
<organism evidence="2 3">
    <name type="scientific">Caenorhabditis elegans</name>
    <dbReference type="NCBI Taxonomy" id="6239"/>
    <lineage>
        <taxon>Eukaryota</taxon>
        <taxon>Metazoa</taxon>
        <taxon>Ecdysozoa</taxon>
        <taxon>Nematoda</taxon>
        <taxon>Chromadorea</taxon>
        <taxon>Rhabditida</taxon>
        <taxon>Rhabditina</taxon>
        <taxon>Rhabditomorpha</taxon>
        <taxon>Rhabditoidea</taxon>
        <taxon>Rhabditidae</taxon>
        <taxon>Peloderinae</taxon>
        <taxon>Caenorhabditis</taxon>
    </lineage>
</organism>
<feature type="transmembrane region" description="Helical" evidence="1">
    <location>
        <begin position="185"/>
        <end position="203"/>
    </location>
</feature>
<evidence type="ECO:0000313" key="4">
    <source>
        <dbReference type="WormBase" id="C11E4.8a"/>
    </source>
</evidence>
<dbReference type="RefSeq" id="NP_001360621.1">
    <property type="nucleotide sequence ID" value="NM_001373442.2"/>
</dbReference>
<dbReference type="AlphaFoldDB" id="A0A4V0IJX9"/>
<feature type="transmembrane region" description="Helical" evidence="1">
    <location>
        <begin position="85"/>
        <end position="103"/>
    </location>
</feature>
<feature type="transmembrane region" description="Helical" evidence="1">
    <location>
        <begin position="20"/>
        <end position="39"/>
    </location>
</feature>
<keyword evidence="1" id="KW-1133">Transmembrane helix</keyword>
<dbReference type="EMBL" id="BX284606">
    <property type="protein sequence ID" value="VTW47442.1"/>
    <property type="molecule type" value="Genomic_DNA"/>
</dbReference>
<dbReference type="ExpressionAtlas" id="A0A4V0IJX9">
    <property type="expression patterns" value="baseline"/>
</dbReference>
<gene>
    <name evidence="2 4" type="ORF">C11E4.8</name>
    <name evidence="2" type="ORF">CELE_C11E4.8</name>
</gene>
<keyword evidence="1" id="KW-0812">Transmembrane</keyword>
<sequence>MVFVAKAHLMTIIFDVLVKTFAPITNFCSQLTIFCLHLLRVIRAKMSIAHEKELHINENGVYPVVKKLPSPLCCFKVMHIRTGTLWIAYCEIMWIVSQCSFWTAESIVREAFPPYLIIAGFTFTCIQLVLVFFLIQGIRTFRLAYIEVYMIGVCCRIFMFLSFFLTLLFFFIVTDEDERTNSSHFFHRFLIVKIIFTCVYTLLKAYALYTAYRCYSYIAKTRRAIAHLTLFEDPTSDPIHFSHVQRLGSSHSTFRSMLPSNHECRLYGCRICDTSATPERRDVLGKPCHAKQISEISHLQCSPINRAGG</sequence>
<dbReference type="FunCoup" id="A0A4V0IJX9">
    <property type="interactions" value="1522"/>
</dbReference>
<proteinExistence type="predicted"/>
<dbReference type="InParanoid" id="A0A4V0IJX9"/>
<evidence type="ECO:0000313" key="2">
    <source>
        <dbReference type="EMBL" id="VTW47442.1"/>
    </source>
</evidence>
<reference evidence="2 3" key="1">
    <citation type="journal article" date="1998" name="Science">
        <title>Genome sequence of the nematode C. elegans: a platform for investigating biology.</title>
        <authorList>
            <consortium name="The C. elegans sequencing consortium"/>
            <person name="Sulson J.E."/>
            <person name="Waterston R."/>
        </authorList>
    </citation>
    <scope>NUCLEOTIDE SEQUENCE [LARGE SCALE GENOMIC DNA]</scope>
    <source>
        <strain evidence="2 3">Bristol N2</strain>
    </source>
</reference>
<dbReference type="AGR" id="WB:WBGene00007522"/>
<dbReference type="WormBase" id="C11E4.8a">
    <property type="protein sequence ID" value="CE53264"/>
    <property type="gene ID" value="WBGene00007522"/>
</dbReference>
<evidence type="ECO:0000313" key="3">
    <source>
        <dbReference type="Proteomes" id="UP000001940"/>
    </source>
</evidence>
<protein>
    <submittedName>
        <fullName evidence="2">Organic solute transporter alpha-like protein</fullName>
    </submittedName>
</protein>
<keyword evidence="1" id="KW-0472">Membrane</keyword>
<dbReference type="SMR" id="A0A4V0IJX9"/>
<dbReference type="Proteomes" id="UP000001940">
    <property type="component" value="Chromosome X"/>
</dbReference>
<accession>A0A4V0IJX9</accession>
<dbReference type="GeneID" id="3565053"/>
<name>A0A4V0IJX9_CAEEL</name>
<keyword evidence="3" id="KW-1185">Reference proteome</keyword>
<dbReference type="CTD" id="3565053"/>
<feature type="transmembrane region" description="Helical" evidence="1">
    <location>
        <begin position="115"/>
        <end position="136"/>
    </location>
</feature>